<dbReference type="GeneID" id="73291027"/>
<dbReference type="RefSeq" id="WP_254156773.1">
    <property type="nucleotide sequence ID" value="NZ_CP100355.1"/>
</dbReference>
<dbReference type="PANTHER" id="PTHR10859">
    <property type="entry name" value="GLYCOSYL TRANSFERASE"/>
    <property type="match status" value="1"/>
</dbReference>
<keyword evidence="3" id="KW-1185">Reference proteome</keyword>
<gene>
    <name evidence="2" type="ORF">NGM29_13235</name>
</gene>
<evidence type="ECO:0000313" key="3">
    <source>
        <dbReference type="Proteomes" id="UP001056855"/>
    </source>
</evidence>
<dbReference type="EC" id="2.4.-.-" evidence="2"/>
<name>A0A9E7N752_9EURY</name>
<dbReference type="SUPFAM" id="SSF53448">
    <property type="entry name" value="Nucleotide-diphospho-sugar transferases"/>
    <property type="match status" value="1"/>
</dbReference>
<sequence>MATIGIVIPAFRPDPDRLVDYIKKIREGITVDEIRVELDDPKSESVVEQISQESVSVATSSTRRGKGMAITSGFEELTTDIMMFLDADGSTPVKSVRKILDPIRRGITDISVGSRRHPESNITSHQTTVRRYLGDFFALAAGVALPVKLNDYQCGAKAITSSAWKQIRNHLYEDKFAWDIEMLSVASSFDLKISEIPITWNDYPGSTVDPFSTVFDFARALLTIRHRSLRIKGHPIHSALPQSNHRPLLSDD</sequence>
<organism evidence="2 3">
    <name type="scientific">Natronosalvus rutilus</name>
    <dbReference type="NCBI Taxonomy" id="2953753"/>
    <lineage>
        <taxon>Archaea</taxon>
        <taxon>Methanobacteriati</taxon>
        <taxon>Methanobacteriota</taxon>
        <taxon>Stenosarchaea group</taxon>
        <taxon>Halobacteria</taxon>
        <taxon>Halobacteriales</taxon>
        <taxon>Natrialbaceae</taxon>
        <taxon>Natronosalvus</taxon>
    </lineage>
</organism>
<dbReference type="GO" id="GO:0006487">
    <property type="term" value="P:protein N-linked glycosylation"/>
    <property type="evidence" value="ECO:0007669"/>
    <property type="project" value="TreeGrafter"/>
</dbReference>
<dbReference type="Gene3D" id="3.90.550.10">
    <property type="entry name" value="Spore Coat Polysaccharide Biosynthesis Protein SpsA, Chain A"/>
    <property type="match status" value="1"/>
</dbReference>
<dbReference type="InterPro" id="IPR001173">
    <property type="entry name" value="Glyco_trans_2-like"/>
</dbReference>
<dbReference type="EMBL" id="CP100355">
    <property type="protein sequence ID" value="UTF52740.1"/>
    <property type="molecule type" value="Genomic_DNA"/>
</dbReference>
<proteinExistence type="predicted"/>
<keyword evidence="2" id="KW-0328">Glycosyltransferase</keyword>
<reference evidence="2" key="1">
    <citation type="submission" date="2022-06" db="EMBL/GenBank/DDBJ databases">
        <title>Diverse halophilic archaea isolated from saline environments.</title>
        <authorList>
            <person name="Cui H.-L."/>
        </authorList>
    </citation>
    <scope>NUCLEOTIDE SEQUENCE</scope>
    <source>
        <strain evidence="2">WLHS1</strain>
    </source>
</reference>
<feature type="domain" description="Glycosyltransferase 2-like" evidence="1">
    <location>
        <begin position="6"/>
        <end position="126"/>
    </location>
</feature>
<dbReference type="Pfam" id="PF00535">
    <property type="entry name" value="Glycos_transf_2"/>
    <property type="match status" value="1"/>
</dbReference>
<dbReference type="InterPro" id="IPR029044">
    <property type="entry name" value="Nucleotide-diphossugar_trans"/>
</dbReference>
<keyword evidence="2" id="KW-0808">Transferase</keyword>
<evidence type="ECO:0000259" key="1">
    <source>
        <dbReference type="Pfam" id="PF00535"/>
    </source>
</evidence>
<dbReference type="PANTHER" id="PTHR10859:SF91">
    <property type="entry name" value="DOLICHYL-PHOSPHATE BETA-GLUCOSYLTRANSFERASE"/>
    <property type="match status" value="1"/>
</dbReference>
<dbReference type="AlphaFoldDB" id="A0A9E7N752"/>
<accession>A0A9E7N752</accession>
<evidence type="ECO:0000313" key="2">
    <source>
        <dbReference type="EMBL" id="UTF52740.1"/>
    </source>
</evidence>
<dbReference type="KEGG" id="sawl:NGM29_13235"/>
<protein>
    <submittedName>
        <fullName evidence="2">Glycosyltransferase</fullName>
        <ecNumber evidence="2">2.4.-.-</ecNumber>
    </submittedName>
</protein>
<dbReference type="GO" id="GO:0016757">
    <property type="term" value="F:glycosyltransferase activity"/>
    <property type="evidence" value="ECO:0007669"/>
    <property type="project" value="UniProtKB-KW"/>
</dbReference>
<dbReference type="Proteomes" id="UP001056855">
    <property type="component" value="Chromosome"/>
</dbReference>